<keyword evidence="4 7" id="KW-0472">Membrane</keyword>
<evidence type="ECO:0000259" key="9">
    <source>
        <dbReference type="PROSITE" id="PS50835"/>
    </source>
</evidence>
<protein>
    <recommendedName>
        <fullName evidence="9">Ig-like domain-containing protein</fullName>
    </recommendedName>
</protein>
<evidence type="ECO:0000256" key="6">
    <source>
        <dbReference type="ARBA" id="ARBA00023319"/>
    </source>
</evidence>
<dbReference type="InterPro" id="IPR007110">
    <property type="entry name" value="Ig-like_dom"/>
</dbReference>
<reference evidence="10" key="3">
    <citation type="submission" date="2025-09" db="UniProtKB">
        <authorList>
            <consortium name="Ensembl"/>
        </authorList>
    </citation>
    <scope>IDENTIFICATION</scope>
</reference>
<evidence type="ECO:0000256" key="2">
    <source>
        <dbReference type="ARBA" id="ARBA00022692"/>
    </source>
</evidence>
<dbReference type="PANTHER" id="PTHR19256">
    <property type="entry name" value="T-CELL RECEPTOR GAMMA CHAIN"/>
    <property type="match status" value="1"/>
</dbReference>
<dbReference type="Proteomes" id="UP000694399">
    <property type="component" value="Chromosome A3"/>
</dbReference>
<dbReference type="InterPro" id="IPR003599">
    <property type="entry name" value="Ig_sub"/>
</dbReference>
<dbReference type="OMA" id="DKEHICV"/>
<dbReference type="FunFam" id="2.60.40.10:FF:001083">
    <property type="entry name" value="T cell receptor gamma constant 2"/>
    <property type="match status" value="1"/>
</dbReference>
<evidence type="ECO:0000256" key="3">
    <source>
        <dbReference type="ARBA" id="ARBA00022989"/>
    </source>
</evidence>
<dbReference type="AlphaFoldDB" id="A0A8C8XMF8"/>
<feature type="signal peptide" evidence="8">
    <location>
        <begin position="1"/>
        <end position="17"/>
    </location>
</feature>
<dbReference type="PANTHER" id="PTHR19256:SF65">
    <property type="entry name" value="T CELL RECEPTOR GAMMA CONSTANT 1-RELATED"/>
    <property type="match status" value="1"/>
</dbReference>
<dbReference type="Pfam" id="PF07686">
    <property type="entry name" value="V-set"/>
    <property type="match status" value="1"/>
</dbReference>
<evidence type="ECO:0000256" key="7">
    <source>
        <dbReference type="SAM" id="Phobius"/>
    </source>
</evidence>
<reference evidence="10" key="2">
    <citation type="submission" date="2025-08" db="UniProtKB">
        <authorList>
            <consortium name="Ensembl"/>
        </authorList>
    </citation>
    <scope>IDENTIFICATION</scope>
</reference>
<evidence type="ECO:0000313" key="10">
    <source>
        <dbReference type="Ensembl" id="ENSPLOP00000019094.1"/>
    </source>
</evidence>
<comment type="subcellular location">
    <subcellularLocation>
        <location evidence="1">Membrane</location>
    </subcellularLocation>
</comment>
<dbReference type="SMART" id="SM00406">
    <property type="entry name" value="IGv"/>
    <property type="match status" value="1"/>
</dbReference>
<keyword evidence="6" id="KW-0393">Immunoglobulin domain</keyword>
<dbReference type="Pfam" id="PF07654">
    <property type="entry name" value="C1-set"/>
    <property type="match status" value="1"/>
</dbReference>
<dbReference type="CDD" id="cd07697">
    <property type="entry name" value="IgC1_TCR_gamma"/>
    <property type="match status" value="1"/>
</dbReference>
<evidence type="ECO:0000256" key="5">
    <source>
        <dbReference type="ARBA" id="ARBA00023170"/>
    </source>
</evidence>
<dbReference type="SMART" id="SM00407">
    <property type="entry name" value="IGc1"/>
    <property type="match status" value="1"/>
</dbReference>
<dbReference type="Gene3D" id="2.60.40.10">
    <property type="entry name" value="Immunoglobulins"/>
    <property type="match status" value="2"/>
</dbReference>
<dbReference type="GeneTree" id="ENSGT00940000153143"/>
<sequence>MLGPLAFLGAFLFLGKSQLPLRARCRGRTGSSAILSCRARTKVSYIHWYRHQEGKAVQRLLIVALYRSYVQTDSILKGDKVTAKRGTDGSSCNLLLQKLEKSDEGVYYCAAWEGHSPTLFGPGTLLRVTDKSPDEHTSPKPTIFLPSVAERKLHKAGTYLCLLEDFFPDVIKIDWKEKNGRAILKSQQGNTMKMKDTYMKYTWLTVSEESMGKEHKCVIRHEKNKGGVDQEILFPSINTGCDGVGVSLQPRSSEMYNVTHPPINKSLPFKTTGETNRWLLLDPLQLQLVNTSAYYTYLLLLVKSMVYTVITAICLLGRAALCDNGKSS</sequence>
<dbReference type="PROSITE" id="PS50835">
    <property type="entry name" value="IG_LIKE"/>
    <property type="match status" value="2"/>
</dbReference>
<reference evidence="10" key="1">
    <citation type="journal article" date="2019" name="bioRxiv">
        <title>Long live the king: chromosome-level assembly of the lion (Panthera leo) using linked-read, Hi-C, and long read data.</title>
        <authorList>
            <person name="Armstrong E.E."/>
            <person name="Taylor R.W."/>
            <person name="Miller D.E."/>
            <person name="Kaelin C."/>
            <person name="Barsh G."/>
            <person name="Hadly E.A."/>
            <person name="Petrov D."/>
        </authorList>
    </citation>
    <scope>NUCLEOTIDE SEQUENCE [LARGE SCALE GENOMIC DNA]</scope>
</reference>
<feature type="domain" description="Ig-like" evidence="9">
    <location>
        <begin position="139"/>
        <end position="234"/>
    </location>
</feature>
<keyword evidence="3 7" id="KW-1133">Transmembrane helix</keyword>
<evidence type="ECO:0000256" key="1">
    <source>
        <dbReference type="ARBA" id="ARBA00004370"/>
    </source>
</evidence>
<dbReference type="InterPro" id="IPR013106">
    <property type="entry name" value="Ig_V-set"/>
</dbReference>
<dbReference type="SUPFAM" id="SSF48726">
    <property type="entry name" value="Immunoglobulin"/>
    <property type="match status" value="2"/>
</dbReference>
<dbReference type="GO" id="GO:0016020">
    <property type="term" value="C:membrane"/>
    <property type="evidence" value="ECO:0007669"/>
    <property type="project" value="UniProtKB-SubCell"/>
</dbReference>
<organism evidence="10 11">
    <name type="scientific">Panthera leo</name>
    <name type="common">Lion</name>
    <dbReference type="NCBI Taxonomy" id="9689"/>
    <lineage>
        <taxon>Eukaryota</taxon>
        <taxon>Metazoa</taxon>
        <taxon>Chordata</taxon>
        <taxon>Craniata</taxon>
        <taxon>Vertebrata</taxon>
        <taxon>Euteleostomi</taxon>
        <taxon>Mammalia</taxon>
        <taxon>Eutheria</taxon>
        <taxon>Laurasiatheria</taxon>
        <taxon>Carnivora</taxon>
        <taxon>Feliformia</taxon>
        <taxon>Felidae</taxon>
        <taxon>Pantherinae</taxon>
        <taxon>Panthera</taxon>
    </lineage>
</organism>
<accession>A0A8C8XMF8</accession>
<dbReference type="InterPro" id="IPR036179">
    <property type="entry name" value="Ig-like_dom_sf"/>
</dbReference>
<dbReference type="InterPro" id="IPR051117">
    <property type="entry name" value="TRG_var/const_region"/>
</dbReference>
<dbReference type="Ensembl" id="ENSPLOT00000021140.1">
    <property type="protein sequence ID" value="ENSPLOP00000019094.1"/>
    <property type="gene ID" value="ENSPLOG00000013936.1"/>
</dbReference>
<keyword evidence="2 7" id="KW-0812">Transmembrane</keyword>
<evidence type="ECO:0000313" key="11">
    <source>
        <dbReference type="Proteomes" id="UP000694399"/>
    </source>
</evidence>
<keyword evidence="8" id="KW-0732">Signal</keyword>
<dbReference type="SMART" id="SM00409">
    <property type="entry name" value="IG"/>
    <property type="match status" value="1"/>
</dbReference>
<evidence type="ECO:0000256" key="4">
    <source>
        <dbReference type="ARBA" id="ARBA00023136"/>
    </source>
</evidence>
<keyword evidence="5" id="KW-0675">Receptor</keyword>
<evidence type="ECO:0000256" key="8">
    <source>
        <dbReference type="SAM" id="SignalP"/>
    </source>
</evidence>
<dbReference type="InterPro" id="IPR003597">
    <property type="entry name" value="Ig_C1-set"/>
</dbReference>
<feature type="transmembrane region" description="Helical" evidence="7">
    <location>
        <begin position="294"/>
        <end position="316"/>
    </location>
</feature>
<feature type="chain" id="PRO_5034115831" description="Ig-like domain-containing protein" evidence="8">
    <location>
        <begin position="18"/>
        <end position="328"/>
    </location>
</feature>
<proteinExistence type="predicted"/>
<keyword evidence="11" id="KW-1185">Reference proteome</keyword>
<feature type="domain" description="Ig-like" evidence="9">
    <location>
        <begin position="20"/>
        <end position="111"/>
    </location>
</feature>
<name>A0A8C8XMF8_PANLE</name>
<dbReference type="InterPro" id="IPR013783">
    <property type="entry name" value="Ig-like_fold"/>
</dbReference>